<evidence type="ECO:0000256" key="3">
    <source>
        <dbReference type="ARBA" id="ARBA00020796"/>
    </source>
</evidence>
<dbReference type="GO" id="GO:0015031">
    <property type="term" value="P:protein transport"/>
    <property type="evidence" value="ECO:0007669"/>
    <property type="project" value="UniProtKB-KW"/>
</dbReference>
<reference evidence="13 14" key="1">
    <citation type="journal article" date="2016" name="Mol. Biol. Evol.">
        <title>Comparative Genomics of Early-Diverging Mushroom-Forming Fungi Provides Insights into the Origins of Lignocellulose Decay Capabilities.</title>
        <authorList>
            <person name="Nagy L.G."/>
            <person name="Riley R."/>
            <person name="Tritt A."/>
            <person name="Adam C."/>
            <person name="Daum C."/>
            <person name="Floudas D."/>
            <person name="Sun H."/>
            <person name="Yadav J.S."/>
            <person name="Pangilinan J."/>
            <person name="Larsson K.H."/>
            <person name="Matsuura K."/>
            <person name="Barry K."/>
            <person name="Labutti K."/>
            <person name="Kuo R."/>
            <person name="Ohm R.A."/>
            <person name="Bhattacharya S.S."/>
            <person name="Shirouzu T."/>
            <person name="Yoshinaga Y."/>
            <person name="Martin F.M."/>
            <person name="Grigoriev I.V."/>
            <person name="Hibbett D.S."/>
        </authorList>
    </citation>
    <scope>NUCLEOTIDE SEQUENCE [LARGE SCALE GENOMIC DNA]</scope>
    <source>
        <strain evidence="13 14">TUFC12733</strain>
    </source>
</reference>
<dbReference type="AlphaFoldDB" id="A0A167RN87"/>
<dbReference type="Proteomes" id="UP000076738">
    <property type="component" value="Unassembled WGS sequence"/>
</dbReference>
<evidence type="ECO:0000256" key="10">
    <source>
        <dbReference type="ARBA" id="ARBA00023128"/>
    </source>
</evidence>
<feature type="compositionally biased region" description="Low complexity" evidence="12">
    <location>
        <begin position="121"/>
        <end position="130"/>
    </location>
</feature>
<keyword evidence="8" id="KW-1133">Transmembrane helix</keyword>
<evidence type="ECO:0000256" key="11">
    <source>
        <dbReference type="ARBA" id="ARBA00023136"/>
    </source>
</evidence>
<evidence type="ECO:0000256" key="2">
    <source>
        <dbReference type="ARBA" id="ARBA00006355"/>
    </source>
</evidence>
<keyword evidence="9" id="KW-0811">Translocation</keyword>
<evidence type="ECO:0000313" key="13">
    <source>
        <dbReference type="EMBL" id="KZP01096.1"/>
    </source>
</evidence>
<evidence type="ECO:0000256" key="4">
    <source>
        <dbReference type="ARBA" id="ARBA00022448"/>
    </source>
</evidence>
<keyword evidence="7" id="KW-0653">Protein transport</keyword>
<proteinExistence type="inferred from homology"/>
<dbReference type="STRING" id="1330018.A0A167RN87"/>
<dbReference type="InterPro" id="IPR021056">
    <property type="entry name" value="Mt_import_IM_translocase_Tim54"/>
</dbReference>
<evidence type="ECO:0000256" key="12">
    <source>
        <dbReference type="SAM" id="MobiDB-lite"/>
    </source>
</evidence>
<accession>A0A167RN87</accession>
<dbReference type="Pfam" id="PF11711">
    <property type="entry name" value="Tim54"/>
    <property type="match status" value="1"/>
</dbReference>
<sequence>MIVGERHGSITRLLAREIQHKRLVAAGLLPPTAGPTPPEQPAAQAEREMRGGIVIVGRATFKEYLEGLRRGYGESVSLGRGGRERGEDEEDQAIARVLENDGVFDEPEVVDSLSSGEEEPQQAPAPAHAAQVQPFRNPFLPSGFELRSNTRFQPTPAAAVLPAETSLPPQPPILLLPFRNLVGLSLVPRQIWGFFNRRRYAKDGAEHALLLLEGATRPFDPSTDLAFGEESEVWWPAEFDRLEKVDEKRRGEYYTELGKKLRTARELASGERAPTKDEERTPPKTEQELRQERFEREKRWRRELDAWAVLRRGREPVWEDGWEGALRVYDKEGERGDV</sequence>
<comment type="similarity">
    <text evidence="2">Belongs to the TIM54 family.</text>
</comment>
<keyword evidence="10" id="KW-0496">Mitochondrion</keyword>
<evidence type="ECO:0000256" key="1">
    <source>
        <dbReference type="ARBA" id="ARBA00004434"/>
    </source>
</evidence>
<evidence type="ECO:0000256" key="7">
    <source>
        <dbReference type="ARBA" id="ARBA00022927"/>
    </source>
</evidence>
<protein>
    <recommendedName>
        <fullName evidence="3">Mitochondrial import inner membrane translocase subunit TIM54</fullName>
    </recommendedName>
</protein>
<evidence type="ECO:0000313" key="14">
    <source>
        <dbReference type="Proteomes" id="UP000076738"/>
    </source>
</evidence>
<keyword evidence="5" id="KW-0812">Transmembrane</keyword>
<evidence type="ECO:0000256" key="5">
    <source>
        <dbReference type="ARBA" id="ARBA00022692"/>
    </source>
</evidence>
<keyword evidence="11" id="KW-0472">Membrane</keyword>
<name>A0A167RN87_CALVF</name>
<keyword evidence="14" id="KW-1185">Reference proteome</keyword>
<evidence type="ECO:0000256" key="6">
    <source>
        <dbReference type="ARBA" id="ARBA00022792"/>
    </source>
</evidence>
<keyword evidence="6" id="KW-0999">Mitochondrion inner membrane</keyword>
<gene>
    <name evidence="13" type="ORF">CALVIDRAFT_532709</name>
</gene>
<dbReference type="EMBL" id="KV417267">
    <property type="protein sequence ID" value="KZP01096.1"/>
    <property type="molecule type" value="Genomic_DNA"/>
</dbReference>
<organism evidence="13 14">
    <name type="scientific">Calocera viscosa (strain TUFC12733)</name>
    <dbReference type="NCBI Taxonomy" id="1330018"/>
    <lineage>
        <taxon>Eukaryota</taxon>
        <taxon>Fungi</taxon>
        <taxon>Dikarya</taxon>
        <taxon>Basidiomycota</taxon>
        <taxon>Agaricomycotina</taxon>
        <taxon>Dacrymycetes</taxon>
        <taxon>Dacrymycetales</taxon>
        <taxon>Dacrymycetaceae</taxon>
        <taxon>Calocera</taxon>
    </lineage>
</organism>
<keyword evidence="4" id="KW-0813">Transport</keyword>
<dbReference type="GO" id="GO:0005743">
    <property type="term" value="C:mitochondrial inner membrane"/>
    <property type="evidence" value="ECO:0007669"/>
    <property type="project" value="UniProtKB-SubCell"/>
</dbReference>
<feature type="region of interest" description="Disordered" evidence="12">
    <location>
        <begin position="265"/>
        <end position="292"/>
    </location>
</feature>
<dbReference type="OrthoDB" id="5598305at2759"/>
<evidence type="ECO:0000256" key="9">
    <source>
        <dbReference type="ARBA" id="ARBA00023010"/>
    </source>
</evidence>
<evidence type="ECO:0000256" key="8">
    <source>
        <dbReference type="ARBA" id="ARBA00022989"/>
    </source>
</evidence>
<feature type="region of interest" description="Disordered" evidence="12">
    <location>
        <begin position="108"/>
        <end position="130"/>
    </location>
</feature>
<comment type="subcellular location">
    <subcellularLocation>
        <location evidence="1">Mitochondrion inner membrane</location>
        <topology evidence="1">Single-pass membrane protein</topology>
    </subcellularLocation>
</comment>